<dbReference type="Proteomes" id="UP000887013">
    <property type="component" value="Unassembled WGS sequence"/>
</dbReference>
<sequence length="83" mass="9265">MRGGFDVTHADFNELIVIDSQPLMGEDLAELTKSADEEEKTEGEDVGQILEGLAELMRTTKELHKNLNHRIVTGSFTTVFQCN</sequence>
<organism evidence="1 2">
    <name type="scientific">Nephila pilipes</name>
    <name type="common">Giant wood spider</name>
    <name type="synonym">Nephila maculata</name>
    <dbReference type="NCBI Taxonomy" id="299642"/>
    <lineage>
        <taxon>Eukaryota</taxon>
        <taxon>Metazoa</taxon>
        <taxon>Ecdysozoa</taxon>
        <taxon>Arthropoda</taxon>
        <taxon>Chelicerata</taxon>
        <taxon>Arachnida</taxon>
        <taxon>Araneae</taxon>
        <taxon>Araneomorphae</taxon>
        <taxon>Entelegynae</taxon>
        <taxon>Araneoidea</taxon>
        <taxon>Nephilidae</taxon>
        <taxon>Nephila</taxon>
    </lineage>
</organism>
<gene>
    <name evidence="1" type="ORF">NPIL_332141</name>
</gene>
<evidence type="ECO:0000313" key="2">
    <source>
        <dbReference type="Proteomes" id="UP000887013"/>
    </source>
</evidence>
<accession>A0A8X6QBM4</accession>
<dbReference type="EMBL" id="BMAW01078842">
    <property type="protein sequence ID" value="GFU12740.1"/>
    <property type="molecule type" value="Genomic_DNA"/>
</dbReference>
<protein>
    <submittedName>
        <fullName evidence="1">Uncharacterized protein</fullName>
    </submittedName>
</protein>
<keyword evidence="2" id="KW-1185">Reference proteome</keyword>
<proteinExistence type="predicted"/>
<name>A0A8X6QBM4_NEPPI</name>
<comment type="caution">
    <text evidence="1">The sequence shown here is derived from an EMBL/GenBank/DDBJ whole genome shotgun (WGS) entry which is preliminary data.</text>
</comment>
<evidence type="ECO:0000313" key="1">
    <source>
        <dbReference type="EMBL" id="GFU12740.1"/>
    </source>
</evidence>
<reference evidence="1" key="1">
    <citation type="submission" date="2020-08" db="EMBL/GenBank/DDBJ databases">
        <title>Multicomponent nature underlies the extraordinary mechanical properties of spider dragline silk.</title>
        <authorList>
            <person name="Kono N."/>
            <person name="Nakamura H."/>
            <person name="Mori M."/>
            <person name="Yoshida Y."/>
            <person name="Ohtoshi R."/>
            <person name="Malay A.D."/>
            <person name="Moran D.A.P."/>
            <person name="Tomita M."/>
            <person name="Numata K."/>
            <person name="Arakawa K."/>
        </authorList>
    </citation>
    <scope>NUCLEOTIDE SEQUENCE</scope>
</reference>
<dbReference type="AlphaFoldDB" id="A0A8X6QBM4"/>